<protein>
    <submittedName>
        <fullName evidence="1">OsmC family protein</fullName>
    </submittedName>
</protein>
<organism evidence="1 2">
    <name type="scientific">Spirosoma linguale (strain ATCC 33905 / DSM 74 / LMG 10896 / Claus 1)</name>
    <dbReference type="NCBI Taxonomy" id="504472"/>
    <lineage>
        <taxon>Bacteria</taxon>
        <taxon>Pseudomonadati</taxon>
        <taxon>Bacteroidota</taxon>
        <taxon>Cytophagia</taxon>
        <taxon>Cytophagales</taxon>
        <taxon>Cytophagaceae</taxon>
        <taxon>Spirosoma</taxon>
    </lineage>
</organism>
<dbReference type="Proteomes" id="UP000002028">
    <property type="component" value="Chromosome"/>
</dbReference>
<dbReference type="PANTHER" id="PTHR42830">
    <property type="entry name" value="OSMOTICALLY INDUCIBLE FAMILY PROTEIN"/>
    <property type="match status" value="1"/>
</dbReference>
<dbReference type="AlphaFoldDB" id="D2QFD5"/>
<dbReference type="InterPro" id="IPR015946">
    <property type="entry name" value="KH_dom-like_a/b"/>
</dbReference>
<evidence type="ECO:0000313" key="2">
    <source>
        <dbReference type="Proteomes" id="UP000002028"/>
    </source>
</evidence>
<dbReference type="KEGG" id="sli:Slin_0548"/>
<dbReference type="InterPro" id="IPR003718">
    <property type="entry name" value="OsmC/Ohr_fam"/>
</dbReference>
<dbReference type="Gene3D" id="3.30.300.20">
    <property type="match status" value="1"/>
</dbReference>
<name>D2QFD5_SPILD</name>
<reference evidence="1 2" key="1">
    <citation type="journal article" date="2010" name="Stand. Genomic Sci.">
        <title>Complete genome sequence of Spirosoma linguale type strain (1).</title>
        <authorList>
            <person name="Lail K."/>
            <person name="Sikorski J."/>
            <person name="Saunders E."/>
            <person name="Lapidus A."/>
            <person name="Glavina Del Rio T."/>
            <person name="Copeland A."/>
            <person name="Tice H."/>
            <person name="Cheng J.-F."/>
            <person name="Lucas S."/>
            <person name="Nolan M."/>
            <person name="Bruce D."/>
            <person name="Goodwin L."/>
            <person name="Pitluck S."/>
            <person name="Ivanova N."/>
            <person name="Mavromatis K."/>
            <person name="Ovchinnikova G."/>
            <person name="Pati A."/>
            <person name="Chen A."/>
            <person name="Palaniappan K."/>
            <person name="Land M."/>
            <person name="Hauser L."/>
            <person name="Chang Y.-J."/>
            <person name="Jeffries C.D."/>
            <person name="Chain P."/>
            <person name="Brettin T."/>
            <person name="Detter J.C."/>
            <person name="Schuetze A."/>
            <person name="Rohde M."/>
            <person name="Tindall B.J."/>
            <person name="Goeker M."/>
            <person name="Bristow J."/>
            <person name="Eisen J.A."/>
            <person name="Markowitz V."/>
            <person name="Hugenholtz P."/>
            <person name="Kyrpides N.C."/>
            <person name="Klenk H.-P."/>
            <person name="Chen F."/>
        </authorList>
    </citation>
    <scope>NUCLEOTIDE SEQUENCE [LARGE SCALE GENOMIC DNA]</scope>
    <source>
        <strain evidence="2">ATCC 33905 / DSM 74 / LMG 10896 / Claus 1</strain>
    </source>
</reference>
<keyword evidence="2" id="KW-1185">Reference proteome</keyword>
<dbReference type="InterPro" id="IPR052707">
    <property type="entry name" value="OsmC_Ohr_Peroxiredoxin"/>
</dbReference>
<dbReference type="HOGENOM" id="CLU_105860_1_0_10"/>
<gene>
    <name evidence="1" type="ordered locus">Slin_0548</name>
</gene>
<dbReference type="Pfam" id="PF02566">
    <property type="entry name" value="OsmC"/>
    <property type="match status" value="1"/>
</dbReference>
<dbReference type="EMBL" id="CP001769">
    <property type="protein sequence ID" value="ADB36612.1"/>
    <property type="molecule type" value="Genomic_DNA"/>
</dbReference>
<dbReference type="eggNOG" id="COG1764">
    <property type="taxonomic scope" value="Bacteria"/>
</dbReference>
<sequence length="163" mass="17718">MAKEHHYALTVTWDGNTGQGTSTYRSYERSHVISAGTKSVIMGSSDPAFRGDKTRYNPEELLVASLSSCHMLSYLHLCAVAGVVVTDYVDNASGIMVETADGGGHFSEVTLNPVVTVTEQSMIDKANELHEQANRVCFIANSCNFPVYHKPSCLVNKDVEKTG</sequence>
<proteinExistence type="predicted"/>
<dbReference type="STRING" id="504472.Slin_0548"/>
<dbReference type="SUPFAM" id="SSF82784">
    <property type="entry name" value="OsmC-like"/>
    <property type="match status" value="1"/>
</dbReference>
<dbReference type="PANTHER" id="PTHR42830:SF2">
    <property type="entry name" value="OSMC_OHR FAMILY PROTEIN"/>
    <property type="match status" value="1"/>
</dbReference>
<accession>D2QFD5</accession>
<dbReference type="RefSeq" id="WP_012925164.1">
    <property type="nucleotide sequence ID" value="NC_013730.1"/>
</dbReference>
<dbReference type="InterPro" id="IPR036102">
    <property type="entry name" value="OsmC/Ohrsf"/>
</dbReference>
<evidence type="ECO:0000313" key="1">
    <source>
        <dbReference type="EMBL" id="ADB36612.1"/>
    </source>
</evidence>